<dbReference type="PANTHER" id="PTHR11908:SF157">
    <property type="entry name" value="XANTHINE DEHYDROGENASE SUBUNIT D-RELATED"/>
    <property type="match status" value="1"/>
</dbReference>
<dbReference type="Proteomes" id="UP000289200">
    <property type="component" value="Unassembled WGS sequence"/>
</dbReference>
<dbReference type="Pfam" id="PF01315">
    <property type="entry name" value="Ald_Xan_dh_C"/>
    <property type="match status" value="1"/>
</dbReference>
<dbReference type="SUPFAM" id="SSF54665">
    <property type="entry name" value="CO dehydrogenase molybdoprotein N-domain-like"/>
    <property type="match status" value="1"/>
</dbReference>
<dbReference type="OrthoDB" id="7955330at2"/>
<dbReference type="PANTHER" id="PTHR11908">
    <property type="entry name" value="XANTHINE DEHYDROGENASE"/>
    <property type="match status" value="1"/>
</dbReference>
<protein>
    <submittedName>
        <fullName evidence="2">Nicotinate dehydrogenase large molybdopterin subunit</fullName>
    </submittedName>
</protein>
<comment type="caution">
    <text evidence="2">The sequence shown here is derived from an EMBL/GenBank/DDBJ whole genome shotgun (WGS) entry which is preliminary data.</text>
</comment>
<dbReference type="InterPro" id="IPR036856">
    <property type="entry name" value="Ald_Oxase/Xan_DH_a/b_sf"/>
</dbReference>
<dbReference type="GO" id="GO:0016491">
    <property type="term" value="F:oxidoreductase activity"/>
    <property type="evidence" value="ECO:0007669"/>
    <property type="project" value="InterPro"/>
</dbReference>
<dbReference type="Gene3D" id="3.90.1170.50">
    <property type="entry name" value="Aldehyde oxidase/xanthine dehydrogenase, a/b hammerhead"/>
    <property type="match status" value="1"/>
</dbReference>
<dbReference type="InterPro" id="IPR016208">
    <property type="entry name" value="Ald_Oxase/xanthine_DH-like"/>
</dbReference>
<sequence length="471" mass="51185">MAQDLMDRELDVLDKERVAPVETLRRNDEALRLPAVAPPTALPLEPPLVPQVGEQTRAVGLRAQRPDSRNHGLGLTRYIDDIALPGMLFAKIKRAGIASARIKRIDTSRAEAMPGVCAVLVGSEIPVNSFGPSLQDQPLLAHPIVRHAGDGVAAVAAVTEQIAQAAIDAITVEYEPLPGVYDALEALKPDAHKVHGGDTNVYASKVIKRGDVEAGFAQAYRIYEGRYYTPGIEHAPMEPFTSIADWDANGRLTIHASIGRITLARCDLARTLAIPISRIRVIGTVVGGNFGGKNEIRHEPVLALLAKKAGRPVKGRFNRVEEFVASTIRHAFHMDYKTGVTKDGRLIARQVRMVLDGGAYCSFSETTLGKACILSTGPYEIPNSLAEGYVVYTNKTTAGSMRGFGAPQVCFAYESQMDEIARDLGIDPVEIRLRNMFREGSMSSTGQVLHSVKVKESLENAVKKFGWEVQS</sequence>
<organism evidence="2 3">
    <name type="scientific">Rhodoplanes serenus</name>
    <dbReference type="NCBI Taxonomy" id="200615"/>
    <lineage>
        <taxon>Bacteria</taxon>
        <taxon>Pseudomonadati</taxon>
        <taxon>Pseudomonadota</taxon>
        <taxon>Alphaproteobacteria</taxon>
        <taxon>Hyphomicrobiales</taxon>
        <taxon>Nitrobacteraceae</taxon>
        <taxon>Rhodoplanes</taxon>
    </lineage>
</organism>
<dbReference type="InterPro" id="IPR000674">
    <property type="entry name" value="Ald_Oxase/Xan_DH_a/b"/>
</dbReference>
<dbReference type="GO" id="GO:0005506">
    <property type="term" value="F:iron ion binding"/>
    <property type="evidence" value="ECO:0007669"/>
    <property type="project" value="InterPro"/>
</dbReference>
<dbReference type="SUPFAM" id="SSF56003">
    <property type="entry name" value="Molybdenum cofactor-binding domain"/>
    <property type="match status" value="1"/>
</dbReference>
<dbReference type="SMART" id="SM01008">
    <property type="entry name" value="Ald_Xan_dh_C"/>
    <property type="match status" value="1"/>
</dbReference>
<dbReference type="RefSeq" id="WP_129611497.1">
    <property type="nucleotide sequence ID" value="NZ_UWOC01000203.1"/>
</dbReference>
<feature type="domain" description="Aldehyde oxidase/xanthine dehydrogenase a/b hammerhead" evidence="1">
    <location>
        <begin position="73"/>
        <end position="178"/>
    </location>
</feature>
<dbReference type="InterPro" id="IPR037165">
    <property type="entry name" value="AldOxase/xan_DH_Mopterin-bd_sf"/>
</dbReference>
<keyword evidence="3" id="KW-1185">Reference proteome</keyword>
<dbReference type="AlphaFoldDB" id="A0A447D107"/>
<evidence type="ECO:0000313" key="3">
    <source>
        <dbReference type="Proteomes" id="UP000289200"/>
    </source>
</evidence>
<dbReference type="Pfam" id="PF02738">
    <property type="entry name" value="MoCoBD_1"/>
    <property type="match status" value="1"/>
</dbReference>
<reference evidence="3" key="1">
    <citation type="submission" date="2018-10" db="EMBL/GenBank/DDBJ databases">
        <authorList>
            <person name="Peiro R."/>
            <person name="Begona"/>
            <person name="Cbmso G."/>
            <person name="Lopez M."/>
            <person name="Gonzalez S."/>
            <person name="Sacristan E."/>
            <person name="Castillo E."/>
        </authorList>
    </citation>
    <scope>NUCLEOTIDE SEQUENCE [LARGE SCALE GENOMIC DNA]</scope>
</reference>
<accession>A0A447D107</accession>
<evidence type="ECO:0000259" key="1">
    <source>
        <dbReference type="SMART" id="SM01008"/>
    </source>
</evidence>
<name>A0A447D107_9BRAD</name>
<dbReference type="EMBL" id="UWOC01000203">
    <property type="protein sequence ID" value="VCU11233.1"/>
    <property type="molecule type" value="Genomic_DNA"/>
</dbReference>
<proteinExistence type="predicted"/>
<dbReference type="Gene3D" id="3.30.365.10">
    <property type="entry name" value="Aldehyde oxidase/xanthine dehydrogenase, molybdopterin binding domain"/>
    <property type="match status" value="3"/>
</dbReference>
<dbReference type="InterPro" id="IPR008274">
    <property type="entry name" value="AldOxase/xan_DH_MoCoBD1"/>
</dbReference>
<evidence type="ECO:0000313" key="2">
    <source>
        <dbReference type="EMBL" id="VCU11233.1"/>
    </source>
</evidence>
<gene>
    <name evidence="2" type="primary">ndhL</name>
    <name evidence="2" type="ORF">RHODGE_RHODGE_04764</name>
</gene>